<organism evidence="4 5">
    <name type="scientific">Cladophialophora psammophila CBS 110553</name>
    <dbReference type="NCBI Taxonomy" id="1182543"/>
    <lineage>
        <taxon>Eukaryota</taxon>
        <taxon>Fungi</taxon>
        <taxon>Dikarya</taxon>
        <taxon>Ascomycota</taxon>
        <taxon>Pezizomycotina</taxon>
        <taxon>Eurotiomycetes</taxon>
        <taxon>Chaetothyriomycetidae</taxon>
        <taxon>Chaetothyriales</taxon>
        <taxon>Herpotrichiellaceae</taxon>
        <taxon>Cladophialophora</taxon>
    </lineage>
</organism>
<dbReference type="PANTHER" id="PTHR48107">
    <property type="entry name" value="NADPH-DEPENDENT ALDEHYDE REDUCTASE-LIKE PROTEIN, CHLOROPLASTIC-RELATED"/>
    <property type="match status" value="1"/>
</dbReference>
<dbReference type="GO" id="GO:0016614">
    <property type="term" value="F:oxidoreductase activity, acting on CH-OH group of donors"/>
    <property type="evidence" value="ECO:0007669"/>
    <property type="project" value="UniProtKB-ARBA"/>
</dbReference>
<dbReference type="PANTHER" id="PTHR48107:SF7">
    <property type="entry name" value="RE15974P"/>
    <property type="match status" value="1"/>
</dbReference>
<dbReference type="AlphaFoldDB" id="W9XJV7"/>
<dbReference type="HOGENOM" id="CLU_010194_1_3_1"/>
<gene>
    <name evidence="4" type="ORF">A1O5_05639</name>
</gene>
<name>W9XJV7_9EURO</name>
<dbReference type="Proteomes" id="UP000019471">
    <property type="component" value="Unassembled WGS sequence"/>
</dbReference>
<reference evidence="4 5" key="1">
    <citation type="submission" date="2013-03" db="EMBL/GenBank/DDBJ databases">
        <title>The Genome Sequence of Cladophialophora psammophila CBS 110553.</title>
        <authorList>
            <consortium name="The Broad Institute Genomics Platform"/>
            <person name="Cuomo C."/>
            <person name="de Hoog S."/>
            <person name="Gorbushina A."/>
            <person name="Walker B."/>
            <person name="Young S.K."/>
            <person name="Zeng Q."/>
            <person name="Gargeya S."/>
            <person name="Fitzgerald M."/>
            <person name="Haas B."/>
            <person name="Abouelleil A."/>
            <person name="Allen A.W."/>
            <person name="Alvarado L."/>
            <person name="Arachchi H.M."/>
            <person name="Berlin A.M."/>
            <person name="Chapman S.B."/>
            <person name="Gainer-Dewar J."/>
            <person name="Goldberg J."/>
            <person name="Griggs A."/>
            <person name="Gujja S."/>
            <person name="Hansen M."/>
            <person name="Howarth C."/>
            <person name="Imamovic A."/>
            <person name="Ireland A."/>
            <person name="Larimer J."/>
            <person name="McCowan C."/>
            <person name="Murphy C."/>
            <person name="Pearson M."/>
            <person name="Poon T.W."/>
            <person name="Priest M."/>
            <person name="Roberts A."/>
            <person name="Saif S."/>
            <person name="Shea T."/>
            <person name="Sisk P."/>
            <person name="Sykes S."/>
            <person name="Wortman J."/>
            <person name="Nusbaum C."/>
            <person name="Birren B."/>
        </authorList>
    </citation>
    <scope>NUCLEOTIDE SEQUENCE [LARGE SCALE GENOMIC DNA]</scope>
    <source>
        <strain evidence="4 5">CBS 110553</strain>
    </source>
</reference>
<evidence type="ECO:0000256" key="1">
    <source>
        <dbReference type="ARBA" id="ARBA00006484"/>
    </source>
</evidence>
<dbReference type="InterPro" id="IPR002347">
    <property type="entry name" value="SDR_fam"/>
</dbReference>
<dbReference type="STRING" id="1182543.W9XJV7"/>
<sequence>MPTSEIPIPQPSLLGKVALVSGSSSGLGAAIAEEFSSRGAHVIIHYAFPSEQAAARSVQKKLRSHSRSILVEADLSTFEGPKALAAAASAEFGKVDFLVNNAGVSGPDRLSEASDLDVLRVWDQVVNVNGRGTLLLTRAILPILTSNGSRIVNIGSATSRDPDPDLTIYAGTKGMIEAFTRCWARHFPRKYGCTVNTVAPGPVATERMRSLPEEFLSVVRTRCENIPVAARMGEPSEVAWIVVTLCEKQAGWLNGLYIPVSGGGLLT</sequence>
<evidence type="ECO:0000313" key="4">
    <source>
        <dbReference type="EMBL" id="EXJ70649.1"/>
    </source>
</evidence>
<keyword evidence="2" id="KW-0521">NADP</keyword>
<dbReference type="FunFam" id="3.40.50.720:FF:000084">
    <property type="entry name" value="Short-chain dehydrogenase reductase"/>
    <property type="match status" value="1"/>
</dbReference>
<keyword evidence="5" id="KW-1185">Reference proteome</keyword>
<dbReference type="Gene3D" id="3.40.50.720">
    <property type="entry name" value="NAD(P)-binding Rossmann-like Domain"/>
    <property type="match status" value="1"/>
</dbReference>
<dbReference type="InterPro" id="IPR036291">
    <property type="entry name" value="NAD(P)-bd_dom_sf"/>
</dbReference>
<keyword evidence="3" id="KW-0560">Oxidoreductase</keyword>
<dbReference type="OrthoDB" id="47007at2759"/>
<dbReference type="RefSeq" id="XP_007744428.1">
    <property type="nucleotide sequence ID" value="XM_007746238.1"/>
</dbReference>
<dbReference type="SUPFAM" id="SSF51735">
    <property type="entry name" value="NAD(P)-binding Rossmann-fold domains"/>
    <property type="match status" value="1"/>
</dbReference>
<dbReference type="EMBL" id="AMGX01000008">
    <property type="protein sequence ID" value="EXJ70649.1"/>
    <property type="molecule type" value="Genomic_DNA"/>
</dbReference>
<dbReference type="eggNOG" id="KOG0725">
    <property type="taxonomic scope" value="Eukaryota"/>
</dbReference>
<evidence type="ECO:0008006" key="6">
    <source>
        <dbReference type="Google" id="ProtNLM"/>
    </source>
</evidence>
<evidence type="ECO:0000256" key="3">
    <source>
        <dbReference type="ARBA" id="ARBA00023002"/>
    </source>
</evidence>
<dbReference type="PRINTS" id="PR00080">
    <property type="entry name" value="SDRFAMILY"/>
</dbReference>
<dbReference type="CDD" id="cd05233">
    <property type="entry name" value="SDR_c"/>
    <property type="match status" value="1"/>
</dbReference>
<accession>W9XJV7</accession>
<dbReference type="GeneID" id="19190355"/>
<dbReference type="PRINTS" id="PR00081">
    <property type="entry name" value="GDHRDH"/>
</dbReference>
<comment type="similarity">
    <text evidence="1">Belongs to the short-chain dehydrogenases/reductases (SDR) family.</text>
</comment>
<evidence type="ECO:0000256" key="2">
    <source>
        <dbReference type="ARBA" id="ARBA00022857"/>
    </source>
</evidence>
<dbReference type="Pfam" id="PF13561">
    <property type="entry name" value="adh_short_C2"/>
    <property type="match status" value="1"/>
</dbReference>
<evidence type="ECO:0000313" key="5">
    <source>
        <dbReference type="Proteomes" id="UP000019471"/>
    </source>
</evidence>
<protein>
    <recommendedName>
        <fullName evidence="6">3-oxoacyl-[acyl-carrier protein] reductase</fullName>
    </recommendedName>
</protein>
<proteinExistence type="inferred from homology"/>
<comment type="caution">
    <text evidence="4">The sequence shown here is derived from an EMBL/GenBank/DDBJ whole genome shotgun (WGS) entry which is preliminary data.</text>
</comment>